<dbReference type="STRING" id="870435.A0A0C3NEC4"/>
<dbReference type="PANTHER" id="PTHR33104:SF2">
    <property type="entry name" value="CXC3 LIKE CYSTEINE CLUSTER DOMAIN-CONTAINING PROTEIN"/>
    <property type="match status" value="1"/>
</dbReference>
<reference evidence="4" key="2">
    <citation type="submission" date="2015-01" db="EMBL/GenBank/DDBJ databases">
        <title>Evolutionary Origins and Diversification of the Mycorrhizal Mutualists.</title>
        <authorList>
            <consortium name="DOE Joint Genome Institute"/>
            <consortium name="Mycorrhizal Genomics Consortium"/>
            <person name="Kohler A."/>
            <person name="Kuo A."/>
            <person name="Nagy L.G."/>
            <person name="Floudas D."/>
            <person name="Copeland A."/>
            <person name="Barry K.W."/>
            <person name="Cichocki N."/>
            <person name="Veneault-Fourrey C."/>
            <person name="LaButti K."/>
            <person name="Lindquist E.A."/>
            <person name="Lipzen A."/>
            <person name="Lundell T."/>
            <person name="Morin E."/>
            <person name="Murat C."/>
            <person name="Riley R."/>
            <person name="Ohm R."/>
            <person name="Sun H."/>
            <person name="Tunlid A."/>
            <person name="Henrissat B."/>
            <person name="Grigoriev I.V."/>
            <person name="Hibbett D.S."/>
            <person name="Martin F."/>
        </authorList>
    </citation>
    <scope>NUCLEOTIDE SEQUENCE [LARGE SCALE GENOMIC DNA]</scope>
    <source>
        <strain evidence="4">Marx 270</strain>
    </source>
</reference>
<evidence type="ECO:0000313" key="4">
    <source>
        <dbReference type="Proteomes" id="UP000054217"/>
    </source>
</evidence>
<dbReference type="Pfam" id="PF18758">
    <property type="entry name" value="KDZ"/>
    <property type="match status" value="1"/>
</dbReference>
<dbReference type="InterPro" id="IPR041457">
    <property type="entry name" value="CxC2_KDZ-assoc"/>
</dbReference>
<dbReference type="InParanoid" id="A0A0C3NEC4"/>
<accession>A0A0C3NEC4</accession>
<sequence>MESASTRRHTKIQLDTHGALHLTTHIFTTPNPVPKPTAVQPGVACHRLEIPECTDRLPSGVDLGILGTEPRQTTESVNREDYLSELLRLEGRCGVSSICPDCKLRPARFCCDNCLGVDMYCQECVVTHHRDHPLHHVREWSGRYFASKTLKELGLIVQLGHPIGKRCCRPWSVLKDEFVVMHRNGIHIVSLTFCGCETADSYTRQLLRIRWLPATSDKPRTAAMFRVLEDFHLLSLESKLSCYEFYSALSRRSDNTGLNPPKARYEQFLRMVRQWRHLKMLKHVDTLFVALDANFRLRRCAVSNNENDPSLSQGWKSTCSNHNAVNMADAKSKKGCDATGVGMVVCARHGMRLPNGIVDLQYSERYVNMDYAFASALHHSDATVLKVSYDIACQWHKKLYQRMDQMPPSLQSNLRNRAVTFLVPKFHLPAHIASCQWSFSFNWTKGVGRTDGEEPERGWANLNPAASSTKTMGPGHRRDTLDDYFGDWNWKKLIGLGSLPFPKVKEAVPEHNDHQHDFEELTRSLKLKFPEQLALWKQQIEDWEADSTKPNPFEVKNDGITQASIRLQLAKDEADALAGGSELLLHPDVTPSVLIGAGIDLEDQQRCLRDATELASCVTDMHKLRVQQRSNALMRRIEAWQKLQVLFMPGVSALQDEWPEFASRPHSPEDIPLFLPSQVSGKVACPPKLAMIELRLREGQAHDALNDLRQGLRSRAYMLKFKDHFLHGQGANTRARNCLKALDTKINTAATRYRVAYRALTILAPLVGQVGWRDKLRPL</sequence>
<feature type="non-terminal residue" evidence="3">
    <location>
        <position position="779"/>
    </location>
</feature>
<dbReference type="PANTHER" id="PTHR33104">
    <property type="entry name" value="SI:DKEY-29D5.2"/>
    <property type="match status" value="1"/>
</dbReference>
<keyword evidence="4" id="KW-1185">Reference proteome</keyword>
<dbReference type="HOGENOM" id="CLU_003703_13_0_1"/>
<reference evidence="3 4" key="1">
    <citation type="submission" date="2014-04" db="EMBL/GenBank/DDBJ databases">
        <authorList>
            <consortium name="DOE Joint Genome Institute"/>
            <person name="Kuo A."/>
            <person name="Kohler A."/>
            <person name="Costa M.D."/>
            <person name="Nagy L.G."/>
            <person name="Floudas D."/>
            <person name="Copeland A."/>
            <person name="Barry K.W."/>
            <person name="Cichocki N."/>
            <person name="Veneault-Fourrey C."/>
            <person name="LaButti K."/>
            <person name="Lindquist E.A."/>
            <person name="Lipzen A."/>
            <person name="Lundell T."/>
            <person name="Morin E."/>
            <person name="Murat C."/>
            <person name="Sun H."/>
            <person name="Tunlid A."/>
            <person name="Henrissat B."/>
            <person name="Grigoriev I.V."/>
            <person name="Hibbett D.S."/>
            <person name="Martin F."/>
            <person name="Nordberg H.P."/>
            <person name="Cantor M.N."/>
            <person name="Hua S.X."/>
        </authorList>
    </citation>
    <scope>NUCLEOTIDE SEQUENCE [LARGE SCALE GENOMIC DNA]</scope>
    <source>
        <strain evidence="3 4">Marx 270</strain>
    </source>
</reference>
<proteinExistence type="predicted"/>
<evidence type="ECO:0000313" key="3">
    <source>
        <dbReference type="EMBL" id="KIN99449.1"/>
    </source>
</evidence>
<evidence type="ECO:0000259" key="2">
    <source>
        <dbReference type="Pfam" id="PF18803"/>
    </source>
</evidence>
<dbReference type="Proteomes" id="UP000054217">
    <property type="component" value="Unassembled WGS sequence"/>
</dbReference>
<feature type="domain" description="CxC2-like cysteine cluster KDZ transposase-associated" evidence="2">
    <location>
        <begin position="150"/>
        <end position="257"/>
    </location>
</feature>
<dbReference type="EMBL" id="KN832005">
    <property type="protein sequence ID" value="KIN99449.1"/>
    <property type="molecule type" value="Genomic_DNA"/>
</dbReference>
<dbReference type="Pfam" id="PF18803">
    <property type="entry name" value="CxC2"/>
    <property type="match status" value="1"/>
</dbReference>
<dbReference type="InterPro" id="IPR040521">
    <property type="entry name" value="KDZ"/>
</dbReference>
<dbReference type="AlphaFoldDB" id="A0A0C3NEC4"/>
<dbReference type="OrthoDB" id="3261436at2759"/>
<gene>
    <name evidence="3" type="ORF">M404DRAFT_965915</name>
</gene>
<feature type="region of interest" description="Disordered" evidence="1">
    <location>
        <begin position="450"/>
        <end position="476"/>
    </location>
</feature>
<evidence type="ECO:0000256" key="1">
    <source>
        <dbReference type="SAM" id="MobiDB-lite"/>
    </source>
</evidence>
<organism evidence="3 4">
    <name type="scientific">Pisolithus tinctorius Marx 270</name>
    <dbReference type="NCBI Taxonomy" id="870435"/>
    <lineage>
        <taxon>Eukaryota</taxon>
        <taxon>Fungi</taxon>
        <taxon>Dikarya</taxon>
        <taxon>Basidiomycota</taxon>
        <taxon>Agaricomycotina</taxon>
        <taxon>Agaricomycetes</taxon>
        <taxon>Agaricomycetidae</taxon>
        <taxon>Boletales</taxon>
        <taxon>Sclerodermatineae</taxon>
        <taxon>Pisolithaceae</taxon>
        <taxon>Pisolithus</taxon>
    </lineage>
</organism>
<name>A0A0C3NEC4_PISTI</name>
<protein>
    <recommendedName>
        <fullName evidence="2">CxC2-like cysteine cluster KDZ transposase-associated domain-containing protein</fullName>
    </recommendedName>
</protein>